<gene>
    <name evidence="1" type="ORF">ACJIZ3_023475</name>
</gene>
<dbReference type="EMBL" id="JBJXBP010000003">
    <property type="protein sequence ID" value="KAL3838884.1"/>
    <property type="molecule type" value="Genomic_DNA"/>
</dbReference>
<evidence type="ECO:0000313" key="1">
    <source>
        <dbReference type="EMBL" id="KAL3838884.1"/>
    </source>
</evidence>
<proteinExistence type="predicted"/>
<evidence type="ECO:0008006" key="3">
    <source>
        <dbReference type="Google" id="ProtNLM"/>
    </source>
</evidence>
<name>A0ABD3TP63_9LAMI</name>
<sequence length="78" mass="9251">MSTWRSITTLCAHNFCKTCLEGEFVGQSFIKDRTCGWRRMLKAHNNVMKFSCCENDMSDFLKNPQVSRLFFFQRRIDS</sequence>
<dbReference type="Proteomes" id="UP001634393">
    <property type="component" value="Unassembled WGS sequence"/>
</dbReference>
<comment type="caution">
    <text evidence="1">The sequence shown here is derived from an EMBL/GenBank/DDBJ whole genome shotgun (WGS) entry which is preliminary data.</text>
</comment>
<accession>A0ABD3TP63</accession>
<dbReference type="PANTHER" id="PTHR14140">
    <property type="entry name" value="E3 UBIQUITIN-PROTEIN LIGASE UHRF-RELATED"/>
    <property type="match status" value="1"/>
</dbReference>
<organism evidence="1 2">
    <name type="scientific">Penstemon smallii</name>
    <dbReference type="NCBI Taxonomy" id="265156"/>
    <lineage>
        <taxon>Eukaryota</taxon>
        <taxon>Viridiplantae</taxon>
        <taxon>Streptophyta</taxon>
        <taxon>Embryophyta</taxon>
        <taxon>Tracheophyta</taxon>
        <taxon>Spermatophyta</taxon>
        <taxon>Magnoliopsida</taxon>
        <taxon>eudicotyledons</taxon>
        <taxon>Gunneridae</taxon>
        <taxon>Pentapetalae</taxon>
        <taxon>asterids</taxon>
        <taxon>lamiids</taxon>
        <taxon>Lamiales</taxon>
        <taxon>Plantaginaceae</taxon>
        <taxon>Cheloneae</taxon>
        <taxon>Penstemon</taxon>
    </lineage>
</organism>
<reference evidence="1 2" key="1">
    <citation type="submission" date="2024-12" db="EMBL/GenBank/DDBJ databases">
        <title>The unique morphological basis and parallel evolutionary history of personate flowers in Penstemon.</title>
        <authorList>
            <person name="Depatie T.H."/>
            <person name="Wessinger C.A."/>
        </authorList>
    </citation>
    <scope>NUCLEOTIDE SEQUENCE [LARGE SCALE GENOMIC DNA]</scope>
    <source>
        <strain evidence="1">WTNN_2</strain>
        <tissue evidence="1">Leaf</tissue>
    </source>
</reference>
<keyword evidence="2" id="KW-1185">Reference proteome</keyword>
<dbReference type="AlphaFoldDB" id="A0ABD3TP63"/>
<dbReference type="InterPro" id="IPR045134">
    <property type="entry name" value="UHRF1/2-like"/>
</dbReference>
<protein>
    <recommendedName>
        <fullName evidence="3">Zinc finger C3HC4 RING-type domain-containing protein</fullName>
    </recommendedName>
</protein>
<evidence type="ECO:0000313" key="2">
    <source>
        <dbReference type="Proteomes" id="UP001634393"/>
    </source>
</evidence>
<dbReference type="PANTHER" id="PTHR14140:SF27">
    <property type="entry name" value="OS04G0289800 PROTEIN"/>
    <property type="match status" value="1"/>
</dbReference>